<accession>A0A1H3STL8</accession>
<dbReference type="STRING" id="589385.SAMN05421504_115101"/>
<organism evidence="1 2">
    <name type="scientific">Amycolatopsis xylanica</name>
    <dbReference type="NCBI Taxonomy" id="589385"/>
    <lineage>
        <taxon>Bacteria</taxon>
        <taxon>Bacillati</taxon>
        <taxon>Actinomycetota</taxon>
        <taxon>Actinomycetes</taxon>
        <taxon>Pseudonocardiales</taxon>
        <taxon>Pseudonocardiaceae</taxon>
        <taxon>Amycolatopsis</taxon>
    </lineage>
</organism>
<sequence length="45" mass="5116">MIKIAIDLHWLSPFLIGQMAATYGYRYTGFAPNNLNAVLVFLKRS</sequence>
<dbReference type="AlphaFoldDB" id="A0A1H3STL8"/>
<name>A0A1H3STL8_9PSEU</name>
<keyword evidence="2" id="KW-1185">Reference proteome</keyword>
<dbReference type="Proteomes" id="UP000199515">
    <property type="component" value="Unassembled WGS sequence"/>
</dbReference>
<protein>
    <submittedName>
        <fullName evidence="1">Uncharacterized protein</fullName>
    </submittedName>
</protein>
<proteinExistence type="predicted"/>
<dbReference type="EMBL" id="FNON01000015">
    <property type="protein sequence ID" value="SDZ41057.1"/>
    <property type="molecule type" value="Genomic_DNA"/>
</dbReference>
<dbReference type="RefSeq" id="WP_176969036.1">
    <property type="nucleotide sequence ID" value="NZ_FNON01000015.1"/>
</dbReference>
<evidence type="ECO:0000313" key="1">
    <source>
        <dbReference type="EMBL" id="SDZ41057.1"/>
    </source>
</evidence>
<reference evidence="1 2" key="1">
    <citation type="submission" date="2016-10" db="EMBL/GenBank/DDBJ databases">
        <authorList>
            <person name="de Groot N.N."/>
        </authorList>
    </citation>
    <scope>NUCLEOTIDE SEQUENCE [LARGE SCALE GENOMIC DNA]</scope>
    <source>
        <strain evidence="1 2">CPCC 202699</strain>
    </source>
</reference>
<gene>
    <name evidence="1" type="ORF">SAMN05421504_115101</name>
</gene>
<evidence type="ECO:0000313" key="2">
    <source>
        <dbReference type="Proteomes" id="UP000199515"/>
    </source>
</evidence>